<reference evidence="1 2" key="1">
    <citation type="submission" date="2024-01" db="EMBL/GenBank/DDBJ databases">
        <title>Genome assemblies of Stephania.</title>
        <authorList>
            <person name="Yang L."/>
        </authorList>
    </citation>
    <scope>NUCLEOTIDE SEQUENCE [LARGE SCALE GENOMIC DNA]</scope>
    <source>
        <strain evidence="1">QJT</strain>
        <tissue evidence="1">Leaf</tissue>
    </source>
</reference>
<comment type="caution">
    <text evidence="1">The sequence shown here is derived from an EMBL/GenBank/DDBJ whole genome shotgun (WGS) entry which is preliminary data.</text>
</comment>
<keyword evidence="2" id="KW-1185">Reference proteome</keyword>
<name>A0AAP0KP34_9MAGN</name>
<organism evidence="1 2">
    <name type="scientific">Stephania japonica</name>
    <dbReference type="NCBI Taxonomy" id="461633"/>
    <lineage>
        <taxon>Eukaryota</taxon>
        <taxon>Viridiplantae</taxon>
        <taxon>Streptophyta</taxon>
        <taxon>Embryophyta</taxon>
        <taxon>Tracheophyta</taxon>
        <taxon>Spermatophyta</taxon>
        <taxon>Magnoliopsida</taxon>
        <taxon>Ranunculales</taxon>
        <taxon>Menispermaceae</taxon>
        <taxon>Menispermoideae</taxon>
        <taxon>Cissampelideae</taxon>
        <taxon>Stephania</taxon>
    </lineage>
</organism>
<protein>
    <submittedName>
        <fullName evidence="1">Uncharacterized protein</fullName>
    </submittedName>
</protein>
<evidence type="ECO:0000313" key="2">
    <source>
        <dbReference type="Proteomes" id="UP001417504"/>
    </source>
</evidence>
<evidence type="ECO:0000313" key="1">
    <source>
        <dbReference type="EMBL" id="KAK9155209.1"/>
    </source>
</evidence>
<dbReference type="EMBL" id="JBBNAE010000001">
    <property type="protein sequence ID" value="KAK9155209.1"/>
    <property type="molecule type" value="Genomic_DNA"/>
</dbReference>
<sequence length="76" mass="8139">MMGQLVQGDFYMMRKGMLFGGVLSACGRALGSEERPRVGRTEPIAQGFGGVRFPGSCGSGWPTHVSVDAAFQQCLR</sequence>
<accession>A0AAP0KP34</accession>
<gene>
    <name evidence="1" type="ORF">Sjap_002689</name>
</gene>
<proteinExistence type="predicted"/>
<dbReference type="AlphaFoldDB" id="A0AAP0KP34"/>
<dbReference type="Proteomes" id="UP001417504">
    <property type="component" value="Unassembled WGS sequence"/>
</dbReference>